<dbReference type="EMBL" id="KQ420924">
    <property type="protein sequence ID" value="KOF78842.1"/>
    <property type="molecule type" value="Genomic_DNA"/>
</dbReference>
<sequence>MVDQKRCPFRESSILLTSGNNIRQNSIKIRERKQQQQQQRQC</sequence>
<reference evidence="1" key="1">
    <citation type="submission" date="2015-07" db="EMBL/GenBank/DDBJ databases">
        <title>MeaNS - Measles Nucleotide Surveillance Program.</title>
        <authorList>
            <person name="Tran T."/>
            <person name="Druce J."/>
        </authorList>
    </citation>
    <scope>NUCLEOTIDE SEQUENCE</scope>
    <source>
        <strain evidence="1">UCB-OBI-ISO-001</strain>
        <tissue evidence="1">Gonad</tissue>
    </source>
</reference>
<protein>
    <submittedName>
        <fullName evidence="1">Uncharacterized protein</fullName>
    </submittedName>
</protein>
<gene>
    <name evidence="1" type="ORF">OCBIM_22030201mg</name>
</gene>
<name>A0A0L8GPP8_OCTBM</name>
<evidence type="ECO:0000313" key="1">
    <source>
        <dbReference type="EMBL" id="KOF78842.1"/>
    </source>
</evidence>
<accession>A0A0L8GPP8</accession>
<dbReference type="AlphaFoldDB" id="A0A0L8GPP8"/>
<organism evidence="1">
    <name type="scientific">Octopus bimaculoides</name>
    <name type="common">California two-spotted octopus</name>
    <dbReference type="NCBI Taxonomy" id="37653"/>
    <lineage>
        <taxon>Eukaryota</taxon>
        <taxon>Metazoa</taxon>
        <taxon>Spiralia</taxon>
        <taxon>Lophotrochozoa</taxon>
        <taxon>Mollusca</taxon>
        <taxon>Cephalopoda</taxon>
        <taxon>Coleoidea</taxon>
        <taxon>Octopodiformes</taxon>
        <taxon>Octopoda</taxon>
        <taxon>Incirrata</taxon>
        <taxon>Octopodidae</taxon>
        <taxon>Octopus</taxon>
    </lineage>
</organism>
<proteinExistence type="predicted"/>